<organism evidence="2 3">
    <name type="scientific">Catenaria anguillulae PL171</name>
    <dbReference type="NCBI Taxonomy" id="765915"/>
    <lineage>
        <taxon>Eukaryota</taxon>
        <taxon>Fungi</taxon>
        <taxon>Fungi incertae sedis</taxon>
        <taxon>Blastocladiomycota</taxon>
        <taxon>Blastocladiomycetes</taxon>
        <taxon>Blastocladiales</taxon>
        <taxon>Catenariaceae</taxon>
        <taxon>Catenaria</taxon>
    </lineage>
</organism>
<evidence type="ECO:0000313" key="3">
    <source>
        <dbReference type="Proteomes" id="UP000193411"/>
    </source>
</evidence>
<dbReference type="EMBL" id="MCFL01000076">
    <property type="protein sequence ID" value="ORZ30706.1"/>
    <property type="molecule type" value="Genomic_DNA"/>
</dbReference>
<proteinExistence type="predicted"/>
<dbReference type="AlphaFoldDB" id="A0A1Y2H7Z1"/>
<keyword evidence="3" id="KW-1185">Reference proteome</keyword>
<evidence type="ECO:0000256" key="1">
    <source>
        <dbReference type="SAM" id="MobiDB-lite"/>
    </source>
</evidence>
<evidence type="ECO:0000313" key="2">
    <source>
        <dbReference type="EMBL" id="ORZ30706.1"/>
    </source>
</evidence>
<feature type="compositionally biased region" description="Low complexity" evidence="1">
    <location>
        <begin position="42"/>
        <end position="54"/>
    </location>
</feature>
<sequence>MTTSIPAIHPPSVAFRSRPLSHIPVLPESISNAYGPTDLPPTETAATSSTTSSSVRNAIAPWPPAVVNPSFPPDAMQPDSHQRSFTSLTGVQLGHAPLAAHYAFPNQLDAHHLDADLDSTHVIPDDCSGLLDQSSPQDCRAICAHNDRLRSSTTTITQLHSFARVPTFLPRTITFDTFAFPAHSRVFNRQYIGIEVIERCRGHMLDAEPARFESGDHGHDGTKEDGC</sequence>
<feature type="region of interest" description="Disordered" evidence="1">
    <location>
        <begin position="32"/>
        <end position="56"/>
    </location>
</feature>
<reference evidence="2 3" key="1">
    <citation type="submission" date="2016-07" db="EMBL/GenBank/DDBJ databases">
        <title>Pervasive Adenine N6-methylation of Active Genes in Fungi.</title>
        <authorList>
            <consortium name="DOE Joint Genome Institute"/>
            <person name="Mondo S.J."/>
            <person name="Dannebaum R.O."/>
            <person name="Kuo R.C."/>
            <person name="Labutti K."/>
            <person name="Haridas S."/>
            <person name="Kuo A."/>
            <person name="Salamov A."/>
            <person name="Ahrendt S.R."/>
            <person name="Lipzen A."/>
            <person name="Sullivan W."/>
            <person name="Andreopoulos W.B."/>
            <person name="Clum A."/>
            <person name="Lindquist E."/>
            <person name="Daum C."/>
            <person name="Ramamoorthy G.K."/>
            <person name="Gryganskyi A."/>
            <person name="Culley D."/>
            <person name="Magnuson J.K."/>
            <person name="James T.Y."/>
            <person name="O'Malley M.A."/>
            <person name="Stajich J.E."/>
            <person name="Spatafora J.W."/>
            <person name="Visel A."/>
            <person name="Grigoriev I.V."/>
        </authorList>
    </citation>
    <scope>NUCLEOTIDE SEQUENCE [LARGE SCALE GENOMIC DNA]</scope>
    <source>
        <strain evidence="2 3">PL171</strain>
    </source>
</reference>
<protein>
    <submittedName>
        <fullName evidence="2">Uncharacterized protein</fullName>
    </submittedName>
</protein>
<dbReference type="Proteomes" id="UP000193411">
    <property type="component" value="Unassembled WGS sequence"/>
</dbReference>
<gene>
    <name evidence="2" type="ORF">BCR44DRAFT_178800</name>
</gene>
<accession>A0A1Y2H7Z1</accession>
<name>A0A1Y2H7Z1_9FUNG</name>
<comment type="caution">
    <text evidence="2">The sequence shown here is derived from an EMBL/GenBank/DDBJ whole genome shotgun (WGS) entry which is preliminary data.</text>
</comment>